<dbReference type="OrthoDB" id="7411112at2"/>
<evidence type="ECO:0000313" key="3">
    <source>
        <dbReference type="Proteomes" id="UP000057938"/>
    </source>
</evidence>
<gene>
    <name evidence="2" type="ORF">AMC99_00433</name>
</gene>
<dbReference type="PATRIC" id="fig|361183.4.peg.428"/>
<dbReference type="EMBL" id="CP012669">
    <property type="protein sequence ID" value="ALE15745.1"/>
    <property type="molecule type" value="Genomic_DNA"/>
</dbReference>
<keyword evidence="3" id="KW-1185">Reference proteome</keyword>
<name>A0A0M4MRT4_9SPHN</name>
<dbReference type="KEGG" id="aep:AMC99_00433"/>
<reference evidence="2 3" key="1">
    <citation type="submission" date="2015-09" db="EMBL/GenBank/DDBJ databases">
        <title>Complete genome sequence of a benzo[a]pyrene-degrading bacterium Altererythrobacter epoxidivorans CGMCC 1.7731T.</title>
        <authorList>
            <person name="Li Z."/>
            <person name="Cheng H."/>
            <person name="Huo Y."/>
            <person name="Xu X."/>
        </authorList>
    </citation>
    <scope>NUCLEOTIDE SEQUENCE [LARGE SCALE GENOMIC DNA]</scope>
    <source>
        <strain evidence="2 3">CGMCC 1.7731</strain>
    </source>
</reference>
<sequence>MTYSDLALIAAFVVLVVAIVDWRRGRTGLGKFGLTKEKSPDKFWAAEALYFNMAFALFWLSGQAYQSQVAEQIKLAGGAVAPDECPPGGCVMIDVEQATKR</sequence>
<dbReference type="RefSeq" id="WP_061922180.1">
    <property type="nucleotide sequence ID" value="NZ_CP012669.1"/>
</dbReference>
<organism evidence="2 3">
    <name type="scientific">Altererythrobacter epoxidivorans</name>
    <dbReference type="NCBI Taxonomy" id="361183"/>
    <lineage>
        <taxon>Bacteria</taxon>
        <taxon>Pseudomonadati</taxon>
        <taxon>Pseudomonadota</taxon>
        <taxon>Alphaproteobacteria</taxon>
        <taxon>Sphingomonadales</taxon>
        <taxon>Erythrobacteraceae</taxon>
        <taxon>Altererythrobacter</taxon>
    </lineage>
</organism>
<feature type="transmembrane region" description="Helical" evidence="1">
    <location>
        <begin position="43"/>
        <end position="62"/>
    </location>
</feature>
<evidence type="ECO:0000256" key="1">
    <source>
        <dbReference type="SAM" id="Phobius"/>
    </source>
</evidence>
<keyword evidence="1" id="KW-0472">Membrane</keyword>
<dbReference type="STRING" id="361183.AMC99_00433"/>
<dbReference type="AlphaFoldDB" id="A0A0M4MRT4"/>
<keyword evidence="1" id="KW-1133">Transmembrane helix</keyword>
<evidence type="ECO:0000313" key="2">
    <source>
        <dbReference type="EMBL" id="ALE15745.1"/>
    </source>
</evidence>
<feature type="transmembrane region" description="Helical" evidence="1">
    <location>
        <begin position="6"/>
        <end position="22"/>
    </location>
</feature>
<protein>
    <submittedName>
        <fullName evidence="2">Uncharacterized protein</fullName>
    </submittedName>
</protein>
<accession>A0A0M4MRT4</accession>
<dbReference type="Proteomes" id="UP000057938">
    <property type="component" value="Chromosome"/>
</dbReference>
<keyword evidence="1" id="KW-0812">Transmembrane</keyword>
<proteinExistence type="predicted"/>